<dbReference type="SUPFAM" id="SSF50952">
    <property type="entry name" value="Soluble quinoprotein glucose dehydrogenase"/>
    <property type="match status" value="1"/>
</dbReference>
<dbReference type="CDD" id="cd04084">
    <property type="entry name" value="CBM6_xylanase-like"/>
    <property type="match status" value="1"/>
</dbReference>
<dbReference type="GO" id="GO:0030246">
    <property type="term" value="F:carbohydrate binding"/>
    <property type="evidence" value="ECO:0007669"/>
    <property type="project" value="InterPro"/>
</dbReference>
<dbReference type="CDD" id="cd00146">
    <property type="entry name" value="PKD"/>
    <property type="match status" value="1"/>
</dbReference>
<sequence length="844" mass="91478">MEKPTPPGPAHPDSARTPRDRSRRGRRVVTAIATAVATVAALAAPVVRAAPAAAAPDDHFYPYTLAQGPDEVGEPISFEPLPDGSVLHTSRDGMLRITDANGRTSVAGRLNVYTHDEDGLQGVAIDPDFAENRWVYLYYAPRLDTPLGDAPESGDPADFEPFKGYNQLSRFKLTESNQLDMASEQKILQVPTDRGLCCHVGGDIEFDADGNLLLATGDDTNPFQSDSYTPIDERPNRNPAFDAQRTSANTNDLRGKLLRIKVNEDGTYSIPEGNMFPPGTDKTRPEIYAMGFRNPFKISVDHRNGAVYLGDYGPDRGDDADPRRGPKGQVEFNRVTGPGFYGWPYCTGLNTPGDTYADYDFATGTIGPKFDCQNGPTNDSPNNTGLTQLPKPVPAWIRYSGCDNPDMNPPDGCSQSESPMMGPVYHYDPDSPSQIKFPEEYDGLAFIGEFERRWIKTVQVNEDGSPGTVSPFPWPLGYKIMDLEFGPDGALYVLTYAESYFAQDDHAGLFRFEYIGTTGRRPEVNVSADRTSGGRPLKVRFSSEGTHDPEGTKLTYKWDFGDGTTSTAPNPTHKYKKRGQYTPTLTVTDESGKSATDSLVVTVGNTAPTVTLELPRDGQLVDFGDSVPYRIRVKDPDERVDCSKVKLTYLLGHNTHQHGLAEATGCSGTVQTPRDGDHGPTENTYGVWAAEYTDGGGPEGVPALRGTDLVITQPRTRQAEHYKEQSGVTQVNRPAAHGAATVGDIQNGDWIMFEPYWLGDAAEFTARVSAGGAGGTIELRAGAPDGRLLATAKVAGGPDWDGSTFTDVTAAVAKAPKQAGKIYLVFKGGAGDLFEIDQFTFTTS</sequence>
<dbReference type="Pfam" id="PF03422">
    <property type="entry name" value="CBM_6"/>
    <property type="match status" value="1"/>
</dbReference>
<dbReference type="InterPro" id="IPR035986">
    <property type="entry name" value="PKD_dom_sf"/>
</dbReference>
<dbReference type="Gene3D" id="2.60.40.10">
    <property type="entry name" value="Immunoglobulins"/>
    <property type="match status" value="1"/>
</dbReference>
<evidence type="ECO:0000259" key="5">
    <source>
        <dbReference type="PROSITE" id="PS51175"/>
    </source>
</evidence>
<feature type="compositionally biased region" description="Basic and acidic residues" evidence="2">
    <location>
        <begin position="313"/>
        <end position="324"/>
    </location>
</feature>
<protein>
    <submittedName>
        <fullName evidence="6">Glycosyl hydrolase</fullName>
    </submittedName>
</protein>
<dbReference type="InterPro" id="IPR011042">
    <property type="entry name" value="6-blade_b-propeller_TolB-like"/>
</dbReference>
<proteinExistence type="predicted"/>
<comment type="caution">
    <text evidence="6">The sequence shown here is derived from an EMBL/GenBank/DDBJ whole genome shotgun (WGS) entry which is preliminary data.</text>
</comment>
<dbReference type="InterPro" id="IPR011041">
    <property type="entry name" value="Quinoprot_gluc/sorb_DH_b-prop"/>
</dbReference>
<dbReference type="InterPro" id="IPR000601">
    <property type="entry name" value="PKD_dom"/>
</dbReference>
<reference evidence="6" key="1">
    <citation type="submission" date="2023-02" db="EMBL/GenBank/DDBJ databases">
        <title>Actinomadura rubrobrunea NBRC 14622.</title>
        <authorList>
            <person name="Ichikawa N."/>
            <person name="Sato H."/>
            <person name="Tonouchi N."/>
        </authorList>
    </citation>
    <scope>NUCLEOTIDE SEQUENCE</scope>
    <source>
        <strain evidence="6">NBRC 14622</strain>
    </source>
</reference>
<dbReference type="SMART" id="SM00606">
    <property type="entry name" value="CBD_IV"/>
    <property type="match status" value="1"/>
</dbReference>
<feature type="region of interest" description="Disordered" evidence="2">
    <location>
        <begin position="1"/>
        <end position="26"/>
    </location>
</feature>
<dbReference type="AlphaFoldDB" id="A0A9W6PXR0"/>
<dbReference type="SMART" id="SM00089">
    <property type="entry name" value="PKD"/>
    <property type="match status" value="1"/>
</dbReference>
<keyword evidence="7" id="KW-1185">Reference proteome</keyword>
<gene>
    <name evidence="6" type="ORF">Arub01_45840</name>
</gene>
<feature type="transmembrane region" description="Helical" evidence="3">
    <location>
        <begin position="28"/>
        <end position="47"/>
    </location>
</feature>
<organism evidence="6 7">
    <name type="scientific">Actinomadura rubrobrunea</name>
    <dbReference type="NCBI Taxonomy" id="115335"/>
    <lineage>
        <taxon>Bacteria</taxon>
        <taxon>Bacillati</taxon>
        <taxon>Actinomycetota</taxon>
        <taxon>Actinomycetes</taxon>
        <taxon>Streptosporangiales</taxon>
        <taxon>Thermomonosporaceae</taxon>
        <taxon>Actinomadura</taxon>
    </lineage>
</organism>
<evidence type="ECO:0000313" key="6">
    <source>
        <dbReference type="EMBL" id="GLW66340.1"/>
    </source>
</evidence>
<feature type="compositionally biased region" description="Pro residues" evidence="2">
    <location>
        <begin position="1"/>
        <end position="10"/>
    </location>
</feature>
<name>A0A9W6PXR0_9ACTN</name>
<dbReference type="GO" id="GO:0016787">
    <property type="term" value="F:hydrolase activity"/>
    <property type="evidence" value="ECO:0007669"/>
    <property type="project" value="UniProtKB-KW"/>
</dbReference>
<evidence type="ECO:0000256" key="1">
    <source>
        <dbReference type="ARBA" id="ARBA00022729"/>
    </source>
</evidence>
<dbReference type="InterPro" id="IPR006584">
    <property type="entry name" value="Cellulose-bd_IV"/>
</dbReference>
<feature type="domain" description="CBM6" evidence="5">
    <location>
        <begin position="715"/>
        <end position="842"/>
    </location>
</feature>
<accession>A0A9W6PXR0</accession>
<evidence type="ECO:0000256" key="2">
    <source>
        <dbReference type="SAM" id="MobiDB-lite"/>
    </source>
</evidence>
<dbReference type="Pfam" id="PF18911">
    <property type="entry name" value="PKD_4"/>
    <property type="match status" value="1"/>
</dbReference>
<keyword evidence="1" id="KW-0732">Signal</keyword>
<dbReference type="InterPro" id="IPR013783">
    <property type="entry name" value="Ig-like_fold"/>
</dbReference>
<dbReference type="EMBL" id="BSRZ01000014">
    <property type="protein sequence ID" value="GLW66340.1"/>
    <property type="molecule type" value="Genomic_DNA"/>
</dbReference>
<evidence type="ECO:0000256" key="3">
    <source>
        <dbReference type="SAM" id="Phobius"/>
    </source>
</evidence>
<dbReference type="InterPro" id="IPR005084">
    <property type="entry name" value="CBM6"/>
</dbReference>
<dbReference type="PANTHER" id="PTHR19328:SF75">
    <property type="entry name" value="ALDOSE SUGAR DEHYDROGENASE YLII"/>
    <property type="match status" value="1"/>
</dbReference>
<dbReference type="SUPFAM" id="SSF49299">
    <property type="entry name" value="PKD domain"/>
    <property type="match status" value="1"/>
</dbReference>
<dbReference type="Pfam" id="PF07995">
    <property type="entry name" value="GSDH"/>
    <property type="match status" value="1"/>
</dbReference>
<keyword evidence="3" id="KW-0472">Membrane</keyword>
<evidence type="ECO:0000313" key="7">
    <source>
        <dbReference type="Proteomes" id="UP001165124"/>
    </source>
</evidence>
<dbReference type="RefSeq" id="WP_067916407.1">
    <property type="nucleotide sequence ID" value="NZ_BSRZ01000014.1"/>
</dbReference>
<feature type="domain" description="PKD" evidence="4">
    <location>
        <begin position="522"/>
        <end position="603"/>
    </location>
</feature>
<dbReference type="InterPro" id="IPR006311">
    <property type="entry name" value="TAT_signal"/>
</dbReference>
<keyword evidence="3" id="KW-0812">Transmembrane</keyword>
<dbReference type="Gene3D" id="2.120.10.30">
    <property type="entry name" value="TolB, C-terminal domain"/>
    <property type="match status" value="1"/>
</dbReference>
<dbReference type="InterPro" id="IPR022409">
    <property type="entry name" value="PKD/Chitinase_dom"/>
</dbReference>
<dbReference type="Proteomes" id="UP001165124">
    <property type="component" value="Unassembled WGS sequence"/>
</dbReference>
<keyword evidence="6" id="KW-0378">Hydrolase</keyword>
<dbReference type="PROSITE" id="PS51175">
    <property type="entry name" value="CBM6"/>
    <property type="match status" value="1"/>
</dbReference>
<dbReference type="PROSITE" id="PS50093">
    <property type="entry name" value="PKD"/>
    <property type="match status" value="1"/>
</dbReference>
<dbReference type="SUPFAM" id="SSF49785">
    <property type="entry name" value="Galactose-binding domain-like"/>
    <property type="match status" value="1"/>
</dbReference>
<dbReference type="PANTHER" id="PTHR19328">
    <property type="entry name" value="HEDGEHOG-INTERACTING PROTEIN"/>
    <property type="match status" value="1"/>
</dbReference>
<keyword evidence="3" id="KW-1133">Transmembrane helix</keyword>
<dbReference type="GO" id="GO:0005975">
    <property type="term" value="P:carbohydrate metabolic process"/>
    <property type="evidence" value="ECO:0007669"/>
    <property type="project" value="UniProtKB-ARBA"/>
</dbReference>
<feature type="region of interest" description="Disordered" evidence="2">
    <location>
        <begin position="525"/>
        <end position="548"/>
    </location>
</feature>
<dbReference type="Gene3D" id="2.60.120.260">
    <property type="entry name" value="Galactose-binding domain-like"/>
    <property type="match status" value="1"/>
</dbReference>
<dbReference type="InterPro" id="IPR012938">
    <property type="entry name" value="Glc/Sorbosone_DH"/>
</dbReference>
<feature type="region of interest" description="Disordered" evidence="2">
    <location>
        <begin position="313"/>
        <end position="332"/>
    </location>
</feature>
<dbReference type="PROSITE" id="PS51318">
    <property type="entry name" value="TAT"/>
    <property type="match status" value="1"/>
</dbReference>
<dbReference type="InterPro" id="IPR008979">
    <property type="entry name" value="Galactose-bd-like_sf"/>
</dbReference>
<evidence type="ECO:0000259" key="4">
    <source>
        <dbReference type="PROSITE" id="PS50093"/>
    </source>
</evidence>